<evidence type="ECO:0000313" key="3">
    <source>
        <dbReference type="EMBL" id="CAH0513877.1"/>
    </source>
</evidence>
<evidence type="ECO:0000313" key="4">
    <source>
        <dbReference type="Proteomes" id="UP001158986"/>
    </source>
</evidence>
<dbReference type="EMBL" id="CAKKTJ010000325">
    <property type="protein sequence ID" value="CAH0480735.1"/>
    <property type="molecule type" value="Genomic_DNA"/>
</dbReference>
<sequence>MVSPETRHKTFDKHWKGHFSGENQRGNRRTPDTDTRTAPSPAAPSISSLERGQPPQVQGASSAQSPDKCKAKFSKLVQASCVGSSEVVPPGSMLTHVPQTFAATINSSGLQEVATPASGNCLPWQSRTERLKKTLQRQRQSLDS</sequence>
<reference evidence="2 4" key="1">
    <citation type="submission" date="2021-11" db="EMBL/GenBank/DDBJ databases">
        <authorList>
            <person name="Islam A."/>
            <person name="Islam S."/>
            <person name="Flora M.S."/>
            <person name="Rahman M."/>
            <person name="Ziaur R.M."/>
            <person name="Epstein J.H."/>
            <person name="Hassan M."/>
            <person name="Klassen M."/>
            <person name="Woodard K."/>
            <person name="Webb A."/>
            <person name="Webby R.J."/>
            <person name="El Zowalaty M.E."/>
        </authorList>
    </citation>
    <scope>NUCLEOTIDE SEQUENCE</scope>
    <source>
        <strain evidence="3">Pbs1</strain>
        <strain evidence="2">Pbs3</strain>
    </source>
</reference>
<feature type="region of interest" description="Disordered" evidence="1">
    <location>
        <begin position="1"/>
        <end position="67"/>
    </location>
</feature>
<feature type="compositionally biased region" description="Polar residues" evidence="1">
    <location>
        <begin position="55"/>
        <end position="65"/>
    </location>
</feature>
<feature type="compositionally biased region" description="Basic and acidic residues" evidence="1">
    <location>
        <begin position="1"/>
        <end position="14"/>
    </location>
</feature>
<feature type="compositionally biased region" description="Low complexity" evidence="1">
    <location>
        <begin position="36"/>
        <end position="48"/>
    </location>
</feature>
<proteinExistence type="predicted"/>
<keyword evidence="4" id="KW-1185">Reference proteome</keyword>
<name>A0AAU9L7S0_9STRA</name>
<evidence type="ECO:0000313" key="5">
    <source>
        <dbReference type="Proteomes" id="UP001160483"/>
    </source>
</evidence>
<dbReference type="EMBL" id="CAKLCB010000045">
    <property type="protein sequence ID" value="CAH0513877.1"/>
    <property type="molecule type" value="Genomic_DNA"/>
</dbReference>
<dbReference type="Proteomes" id="UP001160483">
    <property type="component" value="Unassembled WGS sequence"/>
</dbReference>
<accession>A0AAU9L7S0</accession>
<comment type="caution">
    <text evidence="2">The sequence shown here is derived from an EMBL/GenBank/DDBJ whole genome shotgun (WGS) entry which is preliminary data.</text>
</comment>
<dbReference type="Proteomes" id="UP001158986">
    <property type="component" value="Unassembled WGS sequence"/>
</dbReference>
<gene>
    <name evidence="3" type="ORF">PBS001_LOCUS661</name>
    <name evidence="2" type="ORF">PBS003_LOCUS7350</name>
</gene>
<feature type="region of interest" description="Disordered" evidence="1">
    <location>
        <begin position="115"/>
        <end position="144"/>
    </location>
</feature>
<dbReference type="AlphaFoldDB" id="A0AAU9L7S0"/>
<evidence type="ECO:0000256" key="1">
    <source>
        <dbReference type="SAM" id="MobiDB-lite"/>
    </source>
</evidence>
<organism evidence="2 5">
    <name type="scientific">Peronospora belbahrii</name>
    <dbReference type="NCBI Taxonomy" id="622444"/>
    <lineage>
        <taxon>Eukaryota</taxon>
        <taxon>Sar</taxon>
        <taxon>Stramenopiles</taxon>
        <taxon>Oomycota</taxon>
        <taxon>Peronosporomycetes</taxon>
        <taxon>Peronosporales</taxon>
        <taxon>Peronosporaceae</taxon>
        <taxon>Peronospora</taxon>
    </lineage>
</organism>
<protein>
    <submittedName>
        <fullName evidence="2">Uncharacterized protein</fullName>
    </submittedName>
</protein>
<evidence type="ECO:0000313" key="2">
    <source>
        <dbReference type="EMBL" id="CAH0480735.1"/>
    </source>
</evidence>